<feature type="binding site" evidence="1">
    <location>
        <position position="147"/>
    </location>
    <ligand>
        <name>Zn(2+)</name>
        <dbReference type="ChEBI" id="CHEBI:29105"/>
    </ligand>
</feature>
<evidence type="ECO:0000313" key="2">
    <source>
        <dbReference type="EMBL" id="ANX05079.1"/>
    </source>
</evidence>
<dbReference type="AlphaFoldDB" id="A0A1B1YWF4"/>
<keyword evidence="3" id="KW-1185">Reference proteome</keyword>
<dbReference type="RefSeq" id="WP_068806542.1">
    <property type="nucleotide sequence ID" value="NZ_CP014671.1"/>
</dbReference>
<dbReference type="InterPro" id="IPR005019">
    <property type="entry name" value="Adenine_glyco"/>
</dbReference>
<dbReference type="EMBL" id="CP014671">
    <property type="protein sequence ID" value="ANX05079.1"/>
    <property type="molecule type" value="Genomic_DNA"/>
</dbReference>
<dbReference type="STRING" id="1810504.PG2T_13435"/>
<keyword evidence="1" id="KW-0862">Zinc</keyword>
<sequence length="158" mass="17299">MRLEVLDHEQLTDAVADNRLDLVLTNPGSFLLLRSQHSLGGVLATVVRQAAGQSTTQMAGVIVTQAARTDITQKPGSGLAFRLCGNTLPFALRTTFTTVVKRQVRADLLVAVTPKTSKKPRSNFAGSTICHAYLEFVGLVNDHLTTCFRHRELRGERQ</sequence>
<gene>
    <name evidence="2" type="ORF">PG2T_13435</name>
</gene>
<dbReference type="Pfam" id="PF03352">
    <property type="entry name" value="Adenine_glyco"/>
    <property type="match status" value="1"/>
</dbReference>
<reference evidence="3" key="1">
    <citation type="submission" date="2016-03" db="EMBL/GenBank/DDBJ databases">
        <title>Complete genome sequence of Solimmundus cernigliae, representing a novel lineage of polycyclic aromatic hydrocarbon degraders within the Gammaproteobacteria.</title>
        <authorList>
            <person name="Singleton D.R."/>
            <person name="Dickey A.N."/>
            <person name="Scholl E.H."/>
            <person name="Wright F.A."/>
            <person name="Aitken M.D."/>
        </authorList>
    </citation>
    <scope>NUCLEOTIDE SEQUENCE [LARGE SCALE GENOMIC DNA]</scope>
    <source>
        <strain evidence="3">TR3.2</strain>
    </source>
</reference>
<dbReference type="GO" id="GO:0008725">
    <property type="term" value="F:DNA-3-methyladenine glycosylase activity"/>
    <property type="evidence" value="ECO:0007669"/>
    <property type="project" value="InterPro"/>
</dbReference>
<dbReference type="GO" id="GO:0046872">
    <property type="term" value="F:metal ion binding"/>
    <property type="evidence" value="ECO:0007669"/>
    <property type="project" value="UniProtKB-KW"/>
</dbReference>
<name>A0A1B1YWF4_9GAMM</name>
<organism evidence="2 3">
    <name type="scientific">Immundisolibacter cernigliae</name>
    <dbReference type="NCBI Taxonomy" id="1810504"/>
    <lineage>
        <taxon>Bacteria</taxon>
        <taxon>Pseudomonadati</taxon>
        <taxon>Pseudomonadota</taxon>
        <taxon>Gammaproteobacteria</taxon>
        <taxon>Immundisolibacterales</taxon>
        <taxon>Immundisolibacteraceae</taxon>
        <taxon>Immundisolibacter</taxon>
    </lineage>
</organism>
<dbReference type="InParanoid" id="A0A1B1YWF4"/>
<protein>
    <submittedName>
        <fullName evidence="2">Uncharacterized protein</fullName>
    </submittedName>
</protein>
<keyword evidence="1" id="KW-0479">Metal-binding</keyword>
<accession>A0A1B1YWF4</accession>
<dbReference type="InterPro" id="IPR011257">
    <property type="entry name" value="DNA_glycosylase"/>
</dbReference>
<dbReference type="GO" id="GO:0006284">
    <property type="term" value="P:base-excision repair"/>
    <property type="evidence" value="ECO:0007669"/>
    <property type="project" value="InterPro"/>
</dbReference>
<feature type="binding site" evidence="1">
    <location>
        <position position="143"/>
    </location>
    <ligand>
        <name>Zn(2+)</name>
        <dbReference type="ChEBI" id="CHEBI:29105"/>
    </ligand>
</feature>
<evidence type="ECO:0000256" key="1">
    <source>
        <dbReference type="PIRSR" id="PIRSR605019-1"/>
    </source>
</evidence>
<dbReference type="Proteomes" id="UP000092952">
    <property type="component" value="Chromosome"/>
</dbReference>
<evidence type="ECO:0000313" key="3">
    <source>
        <dbReference type="Proteomes" id="UP000092952"/>
    </source>
</evidence>
<dbReference type="SUPFAM" id="SSF48150">
    <property type="entry name" value="DNA-glycosylase"/>
    <property type="match status" value="1"/>
</dbReference>
<dbReference type="KEGG" id="gbi:PG2T_13435"/>
<proteinExistence type="predicted"/>
<dbReference type="Gene3D" id="1.10.340.30">
    <property type="entry name" value="Hypothetical protein, domain 2"/>
    <property type="match status" value="1"/>
</dbReference>